<dbReference type="PRINTS" id="PR00325">
    <property type="entry name" value="GERMIN"/>
</dbReference>
<sequence length="463" mass="48704">MALSYYSVVFMALALSAPLAVLAGDPDILTDFIIPQNLGAENITGAFFTYTGFRPMFNMNMSMPMPSFMVAKASMAEFPALNGQSVSYAMLMFQPDSVNPTHTHPRSAELLLVVDGALSVGFVDTAGKLYTQDLDTGDMFVFPKGIVHWQYNKGTKAATAFSAFGSASAGLVSVPVTVFGTGIDDTVLAKSFKTDVPTVQKLKAALTPPPKKAHDASTAETSKLQNLTTIKSHLTTLQSFSVIVFLTMAALNSLSILAFALLALSAPLAVVAGDPDILTDFVVPEPVLGIPFNVTGDYFTFHGFRGSFNRSAPPHESFNVTKASVAEFPALNGQSVSYAALSFPPGSVNPTHTHPRASELLLLLRGALAVGFVDTAGKLYTQDLAAGDMFVFPKGTVHWQCNQGSGPAFALSGFGSAAAGLVSVPVTVFGTGIDDTVLAKSFKTDVPTVQKLKAALTPPPKTA</sequence>
<keyword evidence="13" id="KW-0812">Transmembrane</keyword>
<feature type="domain" description="Cupin type-1" evidence="15">
    <location>
        <begin position="68"/>
        <end position="200"/>
    </location>
</feature>
<keyword evidence="6" id="KW-0964">Secreted</keyword>
<evidence type="ECO:0000256" key="4">
    <source>
        <dbReference type="ARBA" id="ARBA00011268"/>
    </source>
</evidence>
<reference evidence="16 17" key="1">
    <citation type="journal article" date="2019" name="Sci. Rep.">
        <title>A high-quality genome of Eragrostis curvula grass provides insights into Poaceae evolution and supports new strategies to enhance forage quality.</title>
        <authorList>
            <person name="Carballo J."/>
            <person name="Santos B.A.C.M."/>
            <person name="Zappacosta D."/>
            <person name="Garbus I."/>
            <person name="Selva J.P."/>
            <person name="Gallo C.A."/>
            <person name="Diaz A."/>
            <person name="Albertini E."/>
            <person name="Caccamo M."/>
            <person name="Echenique V."/>
        </authorList>
    </citation>
    <scope>NUCLEOTIDE SEQUENCE [LARGE SCALE GENOMIC DNA]</scope>
    <source>
        <strain evidence="17">cv. Victoria</strain>
        <tissue evidence="16">Leaf</tissue>
    </source>
</reference>
<dbReference type="InterPro" id="IPR006045">
    <property type="entry name" value="Cupin_1"/>
</dbReference>
<feature type="binding site" evidence="12">
    <location>
        <position position="398"/>
    </location>
    <ligand>
        <name>Mn(2+)</name>
        <dbReference type="ChEBI" id="CHEBI:29035"/>
    </ligand>
</feature>
<keyword evidence="8 14" id="KW-0732">Signal</keyword>
<evidence type="ECO:0000256" key="7">
    <source>
        <dbReference type="ARBA" id="ARBA00022723"/>
    </source>
</evidence>
<evidence type="ECO:0000256" key="5">
    <source>
        <dbReference type="ARBA" id="ARBA00022523"/>
    </source>
</evidence>
<comment type="subunit">
    <text evidence="4">Oligomer (believed to be a pentamer but probably hexamer).</text>
</comment>
<evidence type="ECO:0000256" key="2">
    <source>
        <dbReference type="ARBA" id="ARBA00004271"/>
    </source>
</evidence>
<evidence type="ECO:0000313" key="17">
    <source>
        <dbReference type="Proteomes" id="UP000324897"/>
    </source>
</evidence>
<feature type="domain" description="Cupin type-1" evidence="15">
    <location>
        <begin position="308"/>
        <end position="450"/>
    </location>
</feature>
<evidence type="ECO:0000256" key="14">
    <source>
        <dbReference type="SAM" id="SignalP"/>
    </source>
</evidence>
<evidence type="ECO:0000256" key="10">
    <source>
        <dbReference type="ARBA" id="ARBA00023211"/>
    </source>
</evidence>
<feature type="chain" id="PRO_5023856234" description="Cupin type-1 domain-containing protein" evidence="14">
    <location>
        <begin position="24"/>
        <end position="463"/>
    </location>
</feature>
<evidence type="ECO:0000256" key="6">
    <source>
        <dbReference type="ARBA" id="ARBA00022525"/>
    </source>
</evidence>
<evidence type="ECO:0000313" key="16">
    <source>
        <dbReference type="EMBL" id="TVU10620.1"/>
    </source>
</evidence>
<feature type="binding site" evidence="12">
    <location>
        <position position="354"/>
    </location>
    <ligand>
        <name>Mn(2+)</name>
        <dbReference type="ChEBI" id="CHEBI:29035"/>
    </ligand>
</feature>
<dbReference type="GO" id="GO:0030145">
    <property type="term" value="F:manganese ion binding"/>
    <property type="evidence" value="ECO:0007669"/>
    <property type="project" value="InterPro"/>
</dbReference>
<dbReference type="AlphaFoldDB" id="A0A5J9TGV0"/>
<dbReference type="Proteomes" id="UP000324897">
    <property type="component" value="Chromosome 3"/>
</dbReference>
<feature type="binding site" evidence="12">
    <location>
        <position position="359"/>
    </location>
    <ligand>
        <name>Mn(2+)</name>
        <dbReference type="ChEBI" id="CHEBI:29035"/>
    </ligand>
</feature>
<proteinExistence type="inferred from homology"/>
<keyword evidence="17" id="KW-1185">Reference proteome</keyword>
<comment type="similarity">
    <text evidence="3">Belongs to the germin family.</text>
</comment>
<keyword evidence="13" id="KW-0472">Membrane</keyword>
<keyword evidence="10 11" id="KW-0464">Manganese</keyword>
<dbReference type="SMART" id="SM00835">
    <property type="entry name" value="Cupin_1"/>
    <property type="match status" value="2"/>
</dbReference>
<name>A0A5J9TGV0_9POAL</name>
<feature type="binding site" evidence="11">
    <location>
        <position position="359"/>
    </location>
    <ligand>
        <name>oxalate</name>
        <dbReference type="ChEBI" id="CHEBI:30623"/>
    </ligand>
</feature>
<accession>A0A5J9TGV0</accession>
<feature type="binding site" evidence="11">
    <location>
        <position position="354"/>
    </location>
    <ligand>
        <name>oxalate</name>
        <dbReference type="ChEBI" id="CHEBI:30623"/>
    </ligand>
</feature>
<feature type="transmembrane region" description="Helical" evidence="13">
    <location>
        <begin position="240"/>
        <end position="264"/>
    </location>
</feature>
<evidence type="ECO:0000256" key="9">
    <source>
        <dbReference type="ARBA" id="ARBA00023180"/>
    </source>
</evidence>
<dbReference type="FunFam" id="2.60.120.10:FF:000098">
    <property type="entry name" value="Germin-like protein 9-3"/>
    <property type="match status" value="2"/>
</dbReference>
<comment type="caution">
    <text evidence="16">The sequence shown here is derived from an EMBL/GenBank/DDBJ whole genome shotgun (WGS) entry which is preliminary data.</text>
</comment>
<dbReference type="Pfam" id="PF00190">
    <property type="entry name" value="Cupin_1"/>
    <property type="match status" value="2"/>
</dbReference>
<evidence type="ECO:0000256" key="13">
    <source>
        <dbReference type="SAM" id="Phobius"/>
    </source>
</evidence>
<evidence type="ECO:0000259" key="15">
    <source>
        <dbReference type="SMART" id="SM00835"/>
    </source>
</evidence>
<feature type="binding site" evidence="12">
    <location>
        <position position="352"/>
    </location>
    <ligand>
        <name>Mn(2+)</name>
        <dbReference type="ChEBI" id="CHEBI:29035"/>
    </ligand>
</feature>
<dbReference type="CDD" id="cd02241">
    <property type="entry name" value="cupin_OxOx"/>
    <property type="match status" value="2"/>
</dbReference>
<evidence type="ECO:0000256" key="12">
    <source>
        <dbReference type="PIRSR" id="PIRSR601929-2"/>
    </source>
</evidence>
<dbReference type="SUPFAM" id="SSF51182">
    <property type="entry name" value="RmlC-like cupins"/>
    <property type="match status" value="2"/>
</dbReference>
<feature type="binding site" evidence="11">
    <location>
        <position position="349"/>
    </location>
    <ligand>
        <name>oxalate</name>
        <dbReference type="ChEBI" id="CHEBI:30623"/>
    </ligand>
</feature>
<protein>
    <recommendedName>
        <fullName evidence="15">Cupin type-1 domain-containing protein</fullName>
    </recommendedName>
</protein>
<dbReference type="InterPro" id="IPR011051">
    <property type="entry name" value="RmlC_Cupin_sf"/>
</dbReference>
<evidence type="ECO:0000256" key="8">
    <source>
        <dbReference type="ARBA" id="ARBA00022729"/>
    </source>
</evidence>
<comment type="function">
    <text evidence="1">May play a role in plant defense. Probably has no oxalate oxidase activity even if the active site is conserved.</text>
</comment>
<feature type="non-terminal residue" evidence="16">
    <location>
        <position position="1"/>
    </location>
</feature>
<evidence type="ECO:0000256" key="1">
    <source>
        <dbReference type="ARBA" id="ARBA00003629"/>
    </source>
</evidence>
<organism evidence="16 17">
    <name type="scientific">Eragrostis curvula</name>
    <name type="common">weeping love grass</name>
    <dbReference type="NCBI Taxonomy" id="38414"/>
    <lineage>
        <taxon>Eukaryota</taxon>
        <taxon>Viridiplantae</taxon>
        <taxon>Streptophyta</taxon>
        <taxon>Embryophyta</taxon>
        <taxon>Tracheophyta</taxon>
        <taxon>Spermatophyta</taxon>
        <taxon>Magnoliopsida</taxon>
        <taxon>Liliopsida</taxon>
        <taxon>Poales</taxon>
        <taxon>Poaceae</taxon>
        <taxon>PACMAD clade</taxon>
        <taxon>Chloridoideae</taxon>
        <taxon>Eragrostideae</taxon>
        <taxon>Eragrostidinae</taxon>
        <taxon>Eragrostis</taxon>
    </lineage>
</organism>
<dbReference type="InterPro" id="IPR001929">
    <property type="entry name" value="Germin"/>
</dbReference>
<keyword evidence="5" id="KW-0052">Apoplast</keyword>
<dbReference type="InterPro" id="IPR014710">
    <property type="entry name" value="RmlC-like_jellyroll"/>
</dbReference>
<comment type="subcellular location">
    <subcellularLocation>
        <location evidence="2">Secreted</location>
        <location evidence="2">Extracellular space</location>
        <location evidence="2">Apoplast</location>
    </subcellularLocation>
</comment>
<dbReference type="GO" id="GO:0048046">
    <property type="term" value="C:apoplast"/>
    <property type="evidence" value="ECO:0007669"/>
    <property type="project" value="UniProtKB-SubCell"/>
</dbReference>
<dbReference type="Gene3D" id="2.60.120.10">
    <property type="entry name" value="Jelly Rolls"/>
    <property type="match status" value="2"/>
</dbReference>
<feature type="signal peptide" evidence="14">
    <location>
        <begin position="1"/>
        <end position="23"/>
    </location>
</feature>
<dbReference type="EMBL" id="RWGY01000039">
    <property type="protein sequence ID" value="TVU10620.1"/>
    <property type="molecule type" value="Genomic_DNA"/>
</dbReference>
<keyword evidence="9" id="KW-0325">Glycoprotein</keyword>
<evidence type="ECO:0000256" key="11">
    <source>
        <dbReference type="PIRSR" id="PIRSR601929-1"/>
    </source>
</evidence>
<keyword evidence="13" id="KW-1133">Transmembrane helix</keyword>
<dbReference type="PANTHER" id="PTHR31238">
    <property type="entry name" value="GERMIN-LIKE PROTEIN SUBFAMILY 3 MEMBER 3"/>
    <property type="match status" value="1"/>
</dbReference>
<dbReference type="OrthoDB" id="1546383at2759"/>
<gene>
    <name evidence="16" type="ORF">EJB05_44163</name>
</gene>
<keyword evidence="7 11" id="KW-0479">Metal-binding</keyword>
<evidence type="ECO:0000256" key="3">
    <source>
        <dbReference type="ARBA" id="ARBA00007456"/>
    </source>
</evidence>
<dbReference type="Gramene" id="TVU10620">
    <property type="protein sequence ID" value="TVU10620"/>
    <property type="gene ID" value="EJB05_44163"/>
</dbReference>